<dbReference type="InterPro" id="IPR016032">
    <property type="entry name" value="Sig_transdc_resp-reg_C-effctor"/>
</dbReference>
<dbReference type="InterPro" id="IPR058245">
    <property type="entry name" value="NreC/VraR/RcsB-like_REC"/>
</dbReference>
<keyword evidence="1 5" id="KW-0597">Phosphoprotein</keyword>
<dbReference type="PRINTS" id="PR00038">
    <property type="entry name" value="HTHLUXR"/>
</dbReference>
<dbReference type="CDD" id="cd06170">
    <property type="entry name" value="LuxR_C_like"/>
    <property type="match status" value="1"/>
</dbReference>
<evidence type="ECO:0000259" key="7">
    <source>
        <dbReference type="PROSITE" id="PS50110"/>
    </source>
</evidence>
<dbReference type="SUPFAM" id="SSF46894">
    <property type="entry name" value="C-terminal effector domain of the bipartite response regulators"/>
    <property type="match status" value="1"/>
</dbReference>
<keyword evidence="4" id="KW-0804">Transcription</keyword>
<dbReference type="InterPro" id="IPR011006">
    <property type="entry name" value="CheY-like_superfamily"/>
</dbReference>
<evidence type="ECO:0000313" key="8">
    <source>
        <dbReference type="EMBL" id="MCS0583584.1"/>
    </source>
</evidence>
<accession>A0ABT1ZUQ2</accession>
<evidence type="ECO:0000256" key="5">
    <source>
        <dbReference type="PROSITE-ProRule" id="PRU00169"/>
    </source>
</evidence>
<evidence type="ECO:0000256" key="4">
    <source>
        <dbReference type="ARBA" id="ARBA00023163"/>
    </source>
</evidence>
<proteinExistence type="predicted"/>
<evidence type="ECO:0000313" key="9">
    <source>
        <dbReference type="Proteomes" id="UP001204151"/>
    </source>
</evidence>
<dbReference type="EMBL" id="JANUGW010000014">
    <property type="protein sequence ID" value="MCS0583584.1"/>
    <property type="molecule type" value="Genomic_DNA"/>
</dbReference>
<keyword evidence="2" id="KW-0805">Transcription regulation</keyword>
<feature type="domain" description="Response regulatory" evidence="7">
    <location>
        <begin position="3"/>
        <end position="119"/>
    </location>
</feature>
<feature type="domain" description="HTH luxR-type" evidence="6">
    <location>
        <begin position="142"/>
        <end position="207"/>
    </location>
</feature>
<dbReference type="Gene3D" id="3.40.50.2300">
    <property type="match status" value="1"/>
</dbReference>
<dbReference type="Pfam" id="PF00196">
    <property type="entry name" value="GerE"/>
    <property type="match status" value="1"/>
</dbReference>
<keyword evidence="9" id="KW-1185">Reference proteome</keyword>
<dbReference type="SMART" id="SM00421">
    <property type="entry name" value="HTH_LUXR"/>
    <property type="match status" value="1"/>
</dbReference>
<dbReference type="InterPro" id="IPR000792">
    <property type="entry name" value="Tscrpt_reg_LuxR_C"/>
</dbReference>
<dbReference type="PROSITE" id="PS50043">
    <property type="entry name" value="HTH_LUXR_2"/>
    <property type="match status" value="1"/>
</dbReference>
<evidence type="ECO:0000256" key="2">
    <source>
        <dbReference type="ARBA" id="ARBA00023015"/>
    </source>
</evidence>
<keyword evidence="3" id="KW-0238">DNA-binding</keyword>
<dbReference type="PANTHER" id="PTHR43214">
    <property type="entry name" value="TWO-COMPONENT RESPONSE REGULATOR"/>
    <property type="match status" value="1"/>
</dbReference>
<comment type="caution">
    <text evidence="8">The sequence shown here is derived from an EMBL/GenBank/DDBJ whole genome shotgun (WGS) entry which is preliminary data.</text>
</comment>
<dbReference type="Pfam" id="PF00072">
    <property type="entry name" value="Response_reg"/>
    <property type="match status" value="1"/>
</dbReference>
<dbReference type="SMART" id="SM00448">
    <property type="entry name" value="REC"/>
    <property type="match status" value="1"/>
</dbReference>
<protein>
    <submittedName>
        <fullName evidence="8">Response regulator transcription factor</fullName>
    </submittedName>
</protein>
<dbReference type="Proteomes" id="UP001204151">
    <property type="component" value="Unassembled WGS sequence"/>
</dbReference>
<sequence>MIRVLLADDHAIVRSGVKQLLQIAGDIEVTAEAINGAQVLQALRAEQFDLILLDMGMPGISGVDLISRIRRHDITVPILVLSMLNEAQAVRRAFASGANGYVTKDNEPEVLLAAIRKTAAGHRFIDPLLVDEMVFGKAESDTQPAHELLSDREFHIFRLLAHGKSVNDIADELAISNKTVSTHKARLMQKMNFSSNAELVRYGVQHGLVE</sequence>
<dbReference type="PROSITE" id="PS50110">
    <property type="entry name" value="RESPONSE_REGULATORY"/>
    <property type="match status" value="1"/>
</dbReference>
<evidence type="ECO:0000259" key="6">
    <source>
        <dbReference type="PROSITE" id="PS50043"/>
    </source>
</evidence>
<name>A0ABT1ZUQ2_9BURK</name>
<dbReference type="CDD" id="cd17535">
    <property type="entry name" value="REC_NarL-like"/>
    <property type="match status" value="1"/>
</dbReference>
<dbReference type="PANTHER" id="PTHR43214:SF41">
    <property type="entry name" value="NITRATE_NITRITE RESPONSE REGULATOR PROTEIN NARP"/>
    <property type="match status" value="1"/>
</dbReference>
<dbReference type="PROSITE" id="PS00622">
    <property type="entry name" value="HTH_LUXR_1"/>
    <property type="match status" value="1"/>
</dbReference>
<organism evidence="8 9">
    <name type="scientific">Massilia pinisoli</name>
    <dbReference type="NCBI Taxonomy" id="1772194"/>
    <lineage>
        <taxon>Bacteria</taxon>
        <taxon>Pseudomonadati</taxon>
        <taxon>Pseudomonadota</taxon>
        <taxon>Betaproteobacteria</taxon>
        <taxon>Burkholderiales</taxon>
        <taxon>Oxalobacteraceae</taxon>
        <taxon>Telluria group</taxon>
        <taxon>Massilia</taxon>
    </lineage>
</organism>
<dbReference type="InterPro" id="IPR001789">
    <property type="entry name" value="Sig_transdc_resp-reg_receiver"/>
</dbReference>
<feature type="modified residue" description="4-aspartylphosphate" evidence="5">
    <location>
        <position position="54"/>
    </location>
</feature>
<dbReference type="SUPFAM" id="SSF52172">
    <property type="entry name" value="CheY-like"/>
    <property type="match status" value="1"/>
</dbReference>
<dbReference type="RefSeq" id="WP_258818169.1">
    <property type="nucleotide sequence ID" value="NZ_JANUGW010000014.1"/>
</dbReference>
<reference evidence="8 9" key="1">
    <citation type="submission" date="2022-08" db="EMBL/GenBank/DDBJ databases">
        <title>Reclassification of Massilia species as members of the genera Telluria, Duganella, Pseudoduganella, Mokoshia gen. nov. and Zemynaea gen. nov. using orthogonal and non-orthogonal genome-based approaches.</title>
        <authorList>
            <person name="Bowman J.P."/>
        </authorList>
    </citation>
    <scope>NUCLEOTIDE SEQUENCE [LARGE SCALE GENOMIC DNA]</scope>
    <source>
        <strain evidence="8 9">JCM 31316</strain>
    </source>
</reference>
<gene>
    <name evidence="8" type="ORF">NX784_18490</name>
</gene>
<evidence type="ECO:0000256" key="1">
    <source>
        <dbReference type="ARBA" id="ARBA00022553"/>
    </source>
</evidence>
<dbReference type="InterPro" id="IPR039420">
    <property type="entry name" value="WalR-like"/>
</dbReference>
<evidence type="ECO:0000256" key="3">
    <source>
        <dbReference type="ARBA" id="ARBA00023125"/>
    </source>
</evidence>